<keyword evidence="5" id="KW-0107">Calcium channel</keyword>
<dbReference type="InterPro" id="IPR005821">
    <property type="entry name" value="Ion_trans_dom"/>
</dbReference>
<dbReference type="GO" id="GO:0008331">
    <property type="term" value="F:high voltage-gated calcium channel activity"/>
    <property type="evidence" value="ECO:0007669"/>
    <property type="project" value="TreeGrafter"/>
</dbReference>
<evidence type="ECO:0000256" key="5">
    <source>
        <dbReference type="ARBA" id="ARBA00022673"/>
    </source>
</evidence>
<feature type="transmembrane region" description="Helical" evidence="15">
    <location>
        <begin position="394"/>
        <end position="411"/>
    </location>
</feature>
<dbReference type="GO" id="GO:0005509">
    <property type="term" value="F:calcium ion binding"/>
    <property type="evidence" value="ECO:0007669"/>
    <property type="project" value="InterPro"/>
</dbReference>
<dbReference type="PROSITE" id="PS50222">
    <property type="entry name" value="EF_HAND_2"/>
    <property type="match status" value="1"/>
</dbReference>
<keyword evidence="2" id="KW-0813">Transport</keyword>
<keyword evidence="13" id="KW-0407">Ion channel</keyword>
<dbReference type="Pfam" id="PF02825">
    <property type="entry name" value="WWE"/>
    <property type="match status" value="1"/>
</dbReference>
<evidence type="ECO:0000256" key="1">
    <source>
        <dbReference type="ARBA" id="ARBA00004141"/>
    </source>
</evidence>
<keyword evidence="7" id="KW-0106">Calcium</keyword>
<reference evidence="18" key="1">
    <citation type="submission" date="2021-01" db="EMBL/GenBank/DDBJ databases">
        <authorList>
            <person name="Corre E."/>
            <person name="Pelletier E."/>
            <person name="Niang G."/>
            <person name="Scheremetjew M."/>
            <person name="Finn R."/>
            <person name="Kale V."/>
            <person name="Holt S."/>
            <person name="Cochrane G."/>
            <person name="Meng A."/>
            <person name="Brown T."/>
            <person name="Cohen L."/>
        </authorList>
    </citation>
    <scope>NUCLEOTIDE SEQUENCE</scope>
    <source>
        <strain evidence="18">Pbaha01</strain>
    </source>
</reference>
<keyword evidence="9 15" id="KW-1133">Transmembrane helix</keyword>
<evidence type="ECO:0000256" key="11">
    <source>
        <dbReference type="ARBA" id="ARBA00023136"/>
    </source>
</evidence>
<dbReference type="InterPro" id="IPR004170">
    <property type="entry name" value="WWE_dom"/>
</dbReference>
<dbReference type="PANTHER" id="PTHR45628">
    <property type="entry name" value="VOLTAGE-DEPENDENT CALCIUM CHANNEL TYPE A SUBUNIT ALPHA-1"/>
    <property type="match status" value="1"/>
</dbReference>
<evidence type="ECO:0000256" key="12">
    <source>
        <dbReference type="ARBA" id="ARBA00023180"/>
    </source>
</evidence>
<evidence type="ECO:0000256" key="8">
    <source>
        <dbReference type="ARBA" id="ARBA00022882"/>
    </source>
</evidence>
<dbReference type="PROSITE" id="PS50918">
    <property type="entry name" value="WWE"/>
    <property type="match status" value="1"/>
</dbReference>
<dbReference type="Gene3D" id="1.20.120.350">
    <property type="entry name" value="Voltage-gated potassium channels. Chain C"/>
    <property type="match status" value="1"/>
</dbReference>
<dbReference type="SUPFAM" id="SSF47473">
    <property type="entry name" value="EF-hand"/>
    <property type="match status" value="1"/>
</dbReference>
<comment type="subcellular location">
    <subcellularLocation>
        <location evidence="1">Membrane</location>
        <topology evidence="1">Multi-pass membrane protein</topology>
    </subcellularLocation>
</comment>
<dbReference type="EMBL" id="HBEG01002717">
    <property type="protein sequence ID" value="CAD8345797.1"/>
    <property type="molecule type" value="Transcribed_RNA"/>
</dbReference>
<feature type="domain" description="EF-hand" evidence="16">
    <location>
        <begin position="471"/>
        <end position="506"/>
    </location>
</feature>
<dbReference type="Gene3D" id="1.10.238.10">
    <property type="entry name" value="EF-hand"/>
    <property type="match status" value="1"/>
</dbReference>
<protein>
    <recommendedName>
        <fullName evidence="19">EF-hand domain-containing protein</fullName>
    </recommendedName>
</protein>
<feature type="transmembrane region" description="Helical" evidence="15">
    <location>
        <begin position="256"/>
        <end position="274"/>
    </location>
</feature>
<keyword evidence="6 15" id="KW-0812">Transmembrane</keyword>
<dbReference type="Pfam" id="PF00520">
    <property type="entry name" value="Ion_trans"/>
    <property type="match status" value="1"/>
</dbReference>
<dbReference type="InterPro" id="IPR011992">
    <property type="entry name" value="EF-hand-dom_pair"/>
</dbReference>
<organism evidence="18">
    <name type="scientific">Pyrodinium bahamense</name>
    <dbReference type="NCBI Taxonomy" id="73915"/>
    <lineage>
        <taxon>Eukaryota</taxon>
        <taxon>Sar</taxon>
        <taxon>Alveolata</taxon>
        <taxon>Dinophyceae</taxon>
        <taxon>Gonyaulacales</taxon>
        <taxon>Pyrocystaceae</taxon>
        <taxon>Pyrodinium</taxon>
    </lineage>
</organism>
<dbReference type="Gene3D" id="1.10.287.70">
    <property type="match status" value="1"/>
</dbReference>
<feature type="compositionally biased region" description="Low complexity" evidence="14">
    <location>
        <begin position="50"/>
        <end position="66"/>
    </location>
</feature>
<evidence type="ECO:0000256" key="3">
    <source>
        <dbReference type="ARBA" id="ARBA00022553"/>
    </source>
</evidence>
<dbReference type="SUPFAM" id="SSF81324">
    <property type="entry name" value="Voltage-gated potassium channels"/>
    <property type="match status" value="1"/>
</dbReference>
<proteinExistence type="predicted"/>
<evidence type="ECO:0000256" key="2">
    <source>
        <dbReference type="ARBA" id="ARBA00022448"/>
    </source>
</evidence>
<name>A0A7S0F905_9DINO</name>
<feature type="transmembrane region" description="Helical" evidence="15">
    <location>
        <begin position="361"/>
        <end position="382"/>
    </location>
</feature>
<dbReference type="InterPro" id="IPR027359">
    <property type="entry name" value="Volt_channel_dom_sf"/>
</dbReference>
<dbReference type="SUPFAM" id="SSF117839">
    <property type="entry name" value="WWE domain"/>
    <property type="match status" value="1"/>
</dbReference>
<dbReference type="InterPro" id="IPR018247">
    <property type="entry name" value="EF_Hand_1_Ca_BS"/>
</dbReference>
<evidence type="ECO:0000256" key="13">
    <source>
        <dbReference type="ARBA" id="ARBA00023303"/>
    </source>
</evidence>
<dbReference type="PANTHER" id="PTHR45628:SF7">
    <property type="entry name" value="VOLTAGE-DEPENDENT CALCIUM CHANNEL TYPE A SUBUNIT ALPHA-1"/>
    <property type="match status" value="1"/>
</dbReference>
<dbReference type="Gene3D" id="3.30.720.50">
    <property type="match status" value="1"/>
</dbReference>
<feature type="transmembrane region" description="Helical" evidence="15">
    <location>
        <begin position="431"/>
        <end position="457"/>
    </location>
</feature>
<sequence>MVESSPAFPPAQPPFVEAARVIGEHEPGLGNKVQQVELGKLAWPETALHSPSTAEESTSSSQSAQPAGVSWQWEHRNGFRDYKPEQNAAIELAFQRGDAKVRLKTGKTDSTPMEVFFHEMIQYDSMSGNIRKVRRTGSINVCMRMRRFVMELLRALETGQPRRQTLSQYLSLRRSIDTACEHRREPDHDDADHEREPENGTKPGRETNRCVKLARSSAFLCCSMTAVFLNILWIGLEVEFNPHANLSDADPVFRVVEHIFCVLFLVEAVIRFCAFQRKCDCLKDAWFCWDSALVVLMIAETWLLPLILLMAGGGGEKAMFRNVTVLRLARIVRISRMSRLLRELPELMTLLKGILRALRSVLFTLLMELFLLYFFSIIFCTWVRGQDNAELDEYFSSLALSFSTLLLHGIFLDGPSVPLNATRGPSPFLTVMFLCFIIMSSFTVLNMLIGILCQVIVEVSDAEKTKKEAIYLRDSLLEIMKCYDGDDDGTIGKDEFRILMKNPEVHDVLRRFGTDVHDLVMLTDVFFEDMTQESEKGQLSFEEILQVVLRLRGQRQAHVTDIVEMREYLRQSIESVRNQLCAGQRNVIDDMVRRLQVEHLAIAERLGPCASVARRLGHVRLHLALDGQSEVQLRAATTTIADVLQEALCQAAPGHGRLAAVDASGLEMGPELTLGDVADAQTGEVSLELVLDTWPASWGNGSGSGSTCMGHDGCSMHLEKGSMPLCTAGARADCPRGGLPVWSANAGRQAGCHC</sequence>
<keyword evidence="11 15" id="KW-0472">Membrane</keyword>
<evidence type="ECO:0000256" key="6">
    <source>
        <dbReference type="ARBA" id="ARBA00022692"/>
    </source>
</evidence>
<dbReference type="InterPro" id="IPR050599">
    <property type="entry name" value="VDCC_alpha-1_subunit"/>
</dbReference>
<keyword evidence="10" id="KW-0406">Ion transport</keyword>
<evidence type="ECO:0000256" key="14">
    <source>
        <dbReference type="SAM" id="MobiDB-lite"/>
    </source>
</evidence>
<keyword evidence="8" id="KW-0851">Voltage-gated channel</keyword>
<evidence type="ECO:0008006" key="19">
    <source>
        <dbReference type="Google" id="ProtNLM"/>
    </source>
</evidence>
<feature type="transmembrane region" description="Helical" evidence="15">
    <location>
        <begin position="286"/>
        <end position="311"/>
    </location>
</feature>
<keyword evidence="4" id="KW-0109">Calcium transport</keyword>
<evidence type="ECO:0000259" key="17">
    <source>
        <dbReference type="PROSITE" id="PS50918"/>
    </source>
</evidence>
<feature type="transmembrane region" description="Helical" evidence="15">
    <location>
        <begin position="218"/>
        <end position="236"/>
    </location>
</feature>
<feature type="region of interest" description="Disordered" evidence="14">
    <location>
        <begin position="47"/>
        <end position="69"/>
    </location>
</feature>
<evidence type="ECO:0000256" key="15">
    <source>
        <dbReference type="SAM" id="Phobius"/>
    </source>
</evidence>
<evidence type="ECO:0000256" key="9">
    <source>
        <dbReference type="ARBA" id="ARBA00022989"/>
    </source>
</evidence>
<dbReference type="InterPro" id="IPR037197">
    <property type="entry name" value="WWE_dom_sf"/>
</dbReference>
<keyword evidence="12" id="KW-0325">Glycoprotein</keyword>
<evidence type="ECO:0000256" key="10">
    <source>
        <dbReference type="ARBA" id="ARBA00023065"/>
    </source>
</evidence>
<feature type="region of interest" description="Disordered" evidence="14">
    <location>
        <begin position="182"/>
        <end position="206"/>
    </location>
</feature>
<dbReference type="InterPro" id="IPR002048">
    <property type="entry name" value="EF_hand_dom"/>
</dbReference>
<keyword evidence="3" id="KW-0597">Phosphoprotein</keyword>
<evidence type="ECO:0000313" key="18">
    <source>
        <dbReference type="EMBL" id="CAD8345797.1"/>
    </source>
</evidence>
<dbReference type="PROSITE" id="PS00018">
    <property type="entry name" value="EF_HAND_1"/>
    <property type="match status" value="1"/>
</dbReference>
<dbReference type="GO" id="GO:0098703">
    <property type="term" value="P:calcium ion import across plasma membrane"/>
    <property type="evidence" value="ECO:0007669"/>
    <property type="project" value="TreeGrafter"/>
</dbReference>
<evidence type="ECO:0000256" key="7">
    <source>
        <dbReference type="ARBA" id="ARBA00022837"/>
    </source>
</evidence>
<accession>A0A7S0F905</accession>
<evidence type="ECO:0000259" key="16">
    <source>
        <dbReference type="PROSITE" id="PS50222"/>
    </source>
</evidence>
<dbReference type="AlphaFoldDB" id="A0A7S0F905"/>
<feature type="domain" description="WWE" evidence="17">
    <location>
        <begin position="57"/>
        <end position="135"/>
    </location>
</feature>
<evidence type="ECO:0000256" key="4">
    <source>
        <dbReference type="ARBA" id="ARBA00022568"/>
    </source>
</evidence>
<gene>
    <name evidence="18" type="ORF">PBAH0796_LOCUS1535</name>
</gene>
<dbReference type="GO" id="GO:0005891">
    <property type="term" value="C:voltage-gated calcium channel complex"/>
    <property type="evidence" value="ECO:0007669"/>
    <property type="project" value="TreeGrafter"/>
</dbReference>